<gene>
    <name evidence="1" type="ORF">dnm_018100</name>
</gene>
<dbReference type="EMBL" id="CP061800">
    <property type="protein sequence ID" value="QTA85795.1"/>
    <property type="molecule type" value="Genomic_DNA"/>
</dbReference>
<reference evidence="1" key="1">
    <citation type="journal article" date="2021" name="Microb. Physiol.">
        <title>Proteogenomic Insights into the Physiology of Marine, Sulfate-Reducing, Filamentous Desulfonema limicola and Desulfonema magnum.</title>
        <authorList>
            <person name="Schnaars V."/>
            <person name="Wohlbrand L."/>
            <person name="Scheve S."/>
            <person name="Hinrichs C."/>
            <person name="Reinhardt R."/>
            <person name="Rabus R."/>
        </authorList>
    </citation>
    <scope>NUCLEOTIDE SEQUENCE</scope>
    <source>
        <strain evidence="1">4be13</strain>
    </source>
</reference>
<keyword evidence="2" id="KW-1185">Reference proteome</keyword>
<sequence length="44" mass="5006">MKNSGLIFMLCCEWIGHDRLIKKLSGVPNLQFGRFSGIRNIAKL</sequence>
<dbReference type="KEGG" id="dmm:dnm_018100"/>
<dbReference type="Proteomes" id="UP000663722">
    <property type="component" value="Chromosome"/>
</dbReference>
<accession>A0A975BIM7</accession>
<protein>
    <submittedName>
        <fullName evidence="1">Uncharacterized protein</fullName>
    </submittedName>
</protein>
<organism evidence="1 2">
    <name type="scientific">Desulfonema magnum</name>
    <dbReference type="NCBI Taxonomy" id="45655"/>
    <lineage>
        <taxon>Bacteria</taxon>
        <taxon>Pseudomonadati</taxon>
        <taxon>Thermodesulfobacteriota</taxon>
        <taxon>Desulfobacteria</taxon>
        <taxon>Desulfobacterales</taxon>
        <taxon>Desulfococcaceae</taxon>
        <taxon>Desulfonema</taxon>
    </lineage>
</organism>
<evidence type="ECO:0000313" key="2">
    <source>
        <dbReference type="Proteomes" id="UP000663722"/>
    </source>
</evidence>
<name>A0A975BIM7_9BACT</name>
<evidence type="ECO:0000313" key="1">
    <source>
        <dbReference type="EMBL" id="QTA85795.1"/>
    </source>
</evidence>
<dbReference type="AlphaFoldDB" id="A0A975BIM7"/>
<proteinExistence type="predicted"/>